<dbReference type="InterPro" id="IPR000073">
    <property type="entry name" value="AB_hydrolase_1"/>
</dbReference>
<dbReference type="EMBL" id="JAGTXO010000005">
    <property type="protein sequence ID" value="KAG8467963.1"/>
    <property type="molecule type" value="Genomic_DNA"/>
</dbReference>
<dbReference type="PANTHER" id="PTHR42886:SF29">
    <property type="entry name" value="PUMMELIG, ISOFORM A"/>
    <property type="match status" value="1"/>
</dbReference>
<evidence type="ECO:0000256" key="2">
    <source>
        <dbReference type="SAM" id="MobiDB-lite"/>
    </source>
</evidence>
<dbReference type="Pfam" id="PF00561">
    <property type="entry name" value="Abhydrolase_1"/>
    <property type="match status" value="1"/>
</dbReference>
<organism evidence="5 6">
    <name type="scientific">Diacronema lutheri</name>
    <name type="common">Unicellular marine alga</name>
    <name type="synonym">Monochrysis lutheri</name>
    <dbReference type="NCBI Taxonomy" id="2081491"/>
    <lineage>
        <taxon>Eukaryota</taxon>
        <taxon>Haptista</taxon>
        <taxon>Haptophyta</taxon>
        <taxon>Pavlovophyceae</taxon>
        <taxon>Pavlovales</taxon>
        <taxon>Pavlovaceae</taxon>
        <taxon>Diacronema</taxon>
    </lineage>
</organism>
<accession>A0A8J6CHP4</accession>
<dbReference type="PANTHER" id="PTHR42886">
    <property type="entry name" value="RE40534P-RELATED"/>
    <property type="match status" value="1"/>
</dbReference>
<keyword evidence="3" id="KW-0472">Membrane</keyword>
<comment type="caution">
    <text evidence="5">The sequence shown here is derived from an EMBL/GenBank/DDBJ whole genome shotgun (WGS) entry which is preliminary data.</text>
</comment>
<evidence type="ECO:0000313" key="5">
    <source>
        <dbReference type="EMBL" id="KAG8467963.1"/>
    </source>
</evidence>
<keyword evidence="6" id="KW-1185">Reference proteome</keyword>
<keyword evidence="3" id="KW-0812">Transmembrane</keyword>
<dbReference type="SUPFAM" id="SSF53474">
    <property type="entry name" value="alpha/beta-Hydrolases"/>
    <property type="match status" value="1"/>
</dbReference>
<name>A0A8J6CHP4_DIALT</name>
<dbReference type="AlphaFoldDB" id="A0A8J6CHP4"/>
<dbReference type="PRINTS" id="PR00111">
    <property type="entry name" value="ABHYDROLASE"/>
</dbReference>
<reference evidence="5" key="1">
    <citation type="submission" date="2021-05" db="EMBL/GenBank/DDBJ databases">
        <title>The genome of the haptophyte Pavlova lutheri (Diacronema luteri, Pavlovales) - a model for lipid biosynthesis in eukaryotic algae.</title>
        <authorList>
            <person name="Hulatt C.J."/>
            <person name="Posewitz M.C."/>
        </authorList>
    </citation>
    <scope>NUCLEOTIDE SEQUENCE</scope>
    <source>
        <strain evidence="5">NIVA-4/92</strain>
    </source>
</reference>
<dbReference type="InterPro" id="IPR029058">
    <property type="entry name" value="AB_hydrolase_fold"/>
</dbReference>
<protein>
    <recommendedName>
        <fullName evidence="4">AB hydrolase-1 domain-containing protein</fullName>
    </recommendedName>
</protein>
<dbReference type="Proteomes" id="UP000751190">
    <property type="component" value="Unassembled WGS sequence"/>
</dbReference>
<gene>
    <name evidence="5" type="ORF">KFE25_007015</name>
</gene>
<feature type="transmembrane region" description="Helical" evidence="3">
    <location>
        <begin position="211"/>
        <end position="230"/>
    </location>
</feature>
<evidence type="ECO:0000259" key="4">
    <source>
        <dbReference type="Pfam" id="PF00561"/>
    </source>
</evidence>
<keyword evidence="3" id="KW-1133">Transmembrane helix</keyword>
<proteinExistence type="inferred from homology"/>
<comment type="similarity">
    <text evidence="1">Belongs to the peptidase S33 family. ABHD4/ABHD5 subfamily.</text>
</comment>
<feature type="transmembrane region" description="Helical" evidence="3">
    <location>
        <begin position="32"/>
        <end position="54"/>
    </location>
</feature>
<sequence>MASFVTHVLERAWLRSRIASSALGFRLLAKGLLLVALHMLVGIYAVCGACWVALSLAAPRRLPARVGPVELARCEEAYVRVAHPPRTRSVWTHLQGCALHSLVLPCSGAPRGALLVLHGTGSSAALLMASCARALSAHFDVHALDLPGYGISTADGLADACAERTIDIICCACEAYCVSHGLGDRLAVVGHSIGGFYALHWASRSSRAARVVLVNPTGLLPMLGASGAYWAELFRLGLPMSCLQAFGSHVALLLWPLLRGCGPRLRYWACLQSSCVQHHLVARFLDVRFARARWALPAAPLAAELAARGRLSLVWSRGDTIVPVEQGRFVAAMLGLANAGAGAGAGATGGRVSLYVEMDGLHGPFHERAGRAISAALFAAIPRGTDDERAGAVHRRTPTPHSPEPGSVRAAAPDAMVARCARAVRAGRIGALLPSCGALSNTWSYFDRDLTRASLAVAYEQLAALAAEGGPCSDCACGGSAASGRLAGAAELRRLGAQAARSKLA</sequence>
<feature type="region of interest" description="Disordered" evidence="2">
    <location>
        <begin position="389"/>
        <end position="410"/>
    </location>
</feature>
<evidence type="ECO:0000256" key="1">
    <source>
        <dbReference type="ARBA" id="ARBA00038097"/>
    </source>
</evidence>
<feature type="domain" description="AB hydrolase-1" evidence="4">
    <location>
        <begin position="113"/>
        <end position="223"/>
    </location>
</feature>
<evidence type="ECO:0000256" key="3">
    <source>
        <dbReference type="SAM" id="Phobius"/>
    </source>
</evidence>
<dbReference type="Gene3D" id="3.40.50.1820">
    <property type="entry name" value="alpha/beta hydrolase"/>
    <property type="match status" value="1"/>
</dbReference>
<dbReference type="OrthoDB" id="7457040at2759"/>
<evidence type="ECO:0000313" key="6">
    <source>
        <dbReference type="Proteomes" id="UP000751190"/>
    </source>
</evidence>